<dbReference type="InterPro" id="IPR001790">
    <property type="entry name" value="Ribosomal_uL10"/>
</dbReference>
<sequence>MSALQGKRGLMEGLSSRGRVGARRTLHVSRALTKERKHEVVTKLKSELETSTAVVGFSFKGVSVSDMEKLRGDIPDDAALVVAKNTLMKKAAEEVDGWSEVGQFCTGSNAFLFLREDLKTGFKGLRDLEKTYEKADYPVELNGGCCDGDFLSLDDIKKLEKLPSKLELIAKIASMVNQVPTRLAVGVKQVPTKLATGIKKVSEGDVEPAEQAAAQS</sequence>
<dbReference type="Gene3D" id="3.30.70.1730">
    <property type="match status" value="1"/>
</dbReference>
<dbReference type="InterPro" id="IPR022973">
    <property type="entry name" value="Ribosomal_uL10_bac"/>
</dbReference>
<reference evidence="4" key="1">
    <citation type="submission" date="2021-01" db="EMBL/GenBank/DDBJ databases">
        <authorList>
            <person name="Corre E."/>
            <person name="Pelletier E."/>
            <person name="Niang G."/>
            <person name="Scheremetjew M."/>
            <person name="Finn R."/>
            <person name="Kale V."/>
            <person name="Holt S."/>
            <person name="Cochrane G."/>
            <person name="Meng A."/>
            <person name="Brown T."/>
            <person name="Cohen L."/>
        </authorList>
    </citation>
    <scope>NUCLEOTIDE SEQUENCE</scope>
    <source>
        <strain evidence="4">CCMP1205</strain>
    </source>
</reference>
<proteinExistence type="inferred from homology"/>
<evidence type="ECO:0000256" key="1">
    <source>
        <dbReference type="ARBA" id="ARBA00008889"/>
    </source>
</evidence>
<dbReference type="AlphaFoldDB" id="A0A7S2T4F0"/>
<accession>A0A7S2T4F0</accession>
<dbReference type="CDD" id="cd05797">
    <property type="entry name" value="Ribosomal_L10"/>
    <property type="match status" value="1"/>
</dbReference>
<dbReference type="GO" id="GO:0005840">
    <property type="term" value="C:ribosome"/>
    <property type="evidence" value="ECO:0007669"/>
    <property type="project" value="UniProtKB-KW"/>
</dbReference>
<dbReference type="InterPro" id="IPR047865">
    <property type="entry name" value="Ribosomal_uL10_bac_type"/>
</dbReference>
<protein>
    <recommendedName>
        <fullName evidence="5">50S ribosomal protein L10</fullName>
    </recommendedName>
</protein>
<name>A0A7S2T4F0_9CHLO</name>
<comment type="similarity">
    <text evidence="1">Belongs to the universal ribosomal protein uL10 family.</text>
</comment>
<gene>
    <name evidence="4" type="ORF">CPRI1469_LOCUS6306</name>
</gene>
<dbReference type="HAMAP" id="MF_00362">
    <property type="entry name" value="Ribosomal_uL10"/>
    <property type="match status" value="1"/>
</dbReference>
<dbReference type="GO" id="GO:1990904">
    <property type="term" value="C:ribonucleoprotein complex"/>
    <property type="evidence" value="ECO:0007669"/>
    <property type="project" value="UniProtKB-KW"/>
</dbReference>
<keyword evidence="2" id="KW-0689">Ribosomal protein</keyword>
<dbReference type="SUPFAM" id="SSF160369">
    <property type="entry name" value="Ribosomal protein L10-like"/>
    <property type="match status" value="1"/>
</dbReference>
<keyword evidence="3" id="KW-0687">Ribonucleoprotein</keyword>
<evidence type="ECO:0000313" key="4">
    <source>
        <dbReference type="EMBL" id="CAD9717445.1"/>
    </source>
</evidence>
<dbReference type="InterPro" id="IPR043141">
    <property type="entry name" value="Ribosomal_uL10-like_sf"/>
</dbReference>
<evidence type="ECO:0000256" key="3">
    <source>
        <dbReference type="ARBA" id="ARBA00023274"/>
    </source>
</evidence>
<dbReference type="Pfam" id="PF00466">
    <property type="entry name" value="Ribosomal_L10"/>
    <property type="match status" value="1"/>
</dbReference>
<dbReference type="NCBIfam" id="NF000955">
    <property type="entry name" value="PRK00099.1-1"/>
    <property type="match status" value="1"/>
</dbReference>
<dbReference type="EMBL" id="HBHL01009461">
    <property type="protein sequence ID" value="CAD9717445.1"/>
    <property type="molecule type" value="Transcribed_RNA"/>
</dbReference>
<organism evidence="4">
    <name type="scientific">Chloropicon primus</name>
    <dbReference type="NCBI Taxonomy" id="1764295"/>
    <lineage>
        <taxon>Eukaryota</taxon>
        <taxon>Viridiplantae</taxon>
        <taxon>Chlorophyta</taxon>
        <taxon>Chloropicophyceae</taxon>
        <taxon>Chloropicales</taxon>
        <taxon>Chloropicaceae</taxon>
        <taxon>Chloropicon</taxon>
    </lineage>
</organism>
<dbReference type="PANTHER" id="PTHR11560">
    <property type="entry name" value="39S RIBOSOMAL PROTEIN L10, MITOCHONDRIAL"/>
    <property type="match status" value="1"/>
</dbReference>
<evidence type="ECO:0000256" key="2">
    <source>
        <dbReference type="ARBA" id="ARBA00022980"/>
    </source>
</evidence>
<evidence type="ECO:0008006" key="5">
    <source>
        <dbReference type="Google" id="ProtNLM"/>
    </source>
</evidence>